<feature type="domain" description="RNase H type-1" evidence="1">
    <location>
        <begin position="15"/>
        <end position="92"/>
    </location>
</feature>
<dbReference type="PANTHER" id="PTHR47074">
    <property type="entry name" value="BNAC02G40300D PROTEIN"/>
    <property type="match status" value="1"/>
</dbReference>
<dbReference type="InterPro" id="IPR052929">
    <property type="entry name" value="RNase_H-like_EbsB-rel"/>
</dbReference>
<dbReference type="CDD" id="cd06222">
    <property type="entry name" value="RNase_H_like"/>
    <property type="match status" value="1"/>
</dbReference>
<dbReference type="PANTHER" id="PTHR47074:SF78">
    <property type="entry name" value="GB|AAF30348.1-RELATED"/>
    <property type="match status" value="1"/>
</dbReference>
<protein>
    <recommendedName>
        <fullName evidence="1">RNase H type-1 domain-containing protein</fullName>
    </recommendedName>
</protein>
<proteinExistence type="predicted"/>
<name>R0HFC3_9BRAS</name>
<dbReference type="AlphaFoldDB" id="R0HFC3"/>
<evidence type="ECO:0000313" key="3">
    <source>
        <dbReference type="Proteomes" id="UP000029121"/>
    </source>
</evidence>
<gene>
    <name evidence="2" type="ORF">CARUB_v10024549mg</name>
</gene>
<dbReference type="Gene3D" id="3.30.420.10">
    <property type="entry name" value="Ribonuclease H-like superfamily/Ribonuclease H"/>
    <property type="match status" value="1"/>
</dbReference>
<dbReference type="Pfam" id="PF13456">
    <property type="entry name" value="RVT_3"/>
    <property type="match status" value="1"/>
</dbReference>
<dbReference type="InterPro" id="IPR044730">
    <property type="entry name" value="RNase_H-like_dom_plant"/>
</dbReference>
<evidence type="ECO:0000313" key="2">
    <source>
        <dbReference type="EMBL" id="EOA28344.1"/>
    </source>
</evidence>
<dbReference type="EMBL" id="KB870808">
    <property type="protein sequence ID" value="EOA28344.1"/>
    <property type="molecule type" value="Genomic_DNA"/>
</dbReference>
<evidence type="ECO:0000259" key="1">
    <source>
        <dbReference type="Pfam" id="PF13456"/>
    </source>
</evidence>
<keyword evidence="3" id="KW-1185">Reference proteome</keyword>
<feature type="non-terminal residue" evidence="2">
    <location>
        <position position="1"/>
    </location>
</feature>
<dbReference type="GO" id="GO:0004523">
    <property type="term" value="F:RNA-DNA hybrid ribonuclease activity"/>
    <property type="evidence" value="ECO:0007669"/>
    <property type="project" value="InterPro"/>
</dbReference>
<organism evidence="2 3">
    <name type="scientific">Capsella rubella</name>
    <dbReference type="NCBI Taxonomy" id="81985"/>
    <lineage>
        <taxon>Eukaryota</taxon>
        <taxon>Viridiplantae</taxon>
        <taxon>Streptophyta</taxon>
        <taxon>Embryophyta</taxon>
        <taxon>Tracheophyta</taxon>
        <taxon>Spermatophyta</taxon>
        <taxon>Magnoliopsida</taxon>
        <taxon>eudicotyledons</taxon>
        <taxon>Gunneridae</taxon>
        <taxon>Pentapetalae</taxon>
        <taxon>rosids</taxon>
        <taxon>malvids</taxon>
        <taxon>Brassicales</taxon>
        <taxon>Brassicaceae</taxon>
        <taxon>Camelineae</taxon>
        <taxon>Capsella</taxon>
    </lineage>
</organism>
<dbReference type="eggNOG" id="KOG1075">
    <property type="taxonomic scope" value="Eukaryota"/>
</dbReference>
<sequence length="146" mass="16812">LHWKTPYSGWVKCSYDGTFVWDRSSKVGWIIRNDRGSFLAAGQAQGKQTSCSLESEGHALLFSMKYCRNKGYTNVCFKGDNKEIVDILNGHKLNFAAYNWIRRECNKLADVFPKHMIPNNALYFSYDFIPLVITNDVHSNFSPYLI</sequence>
<dbReference type="InterPro" id="IPR036397">
    <property type="entry name" value="RNaseH_sf"/>
</dbReference>
<dbReference type="GO" id="GO:0003676">
    <property type="term" value="F:nucleic acid binding"/>
    <property type="evidence" value="ECO:0007669"/>
    <property type="project" value="InterPro"/>
</dbReference>
<accession>R0HFC3</accession>
<reference evidence="3" key="1">
    <citation type="journal article" date="2013" name="Nat. Genet.">
        <title>The Capsella rubella genome and the genomic consequences of rapid mating system evolution.</title>
        <authorList>
            <person name="Slotte T."/>
            <person name="Hazzouri K.M."/>
            <person name="Agren J.A."/>
            <person name="Koenig D."/>
            <person name="Maumus F."/>
            <person name="Guo Y.L."/>
            <person name="Steige K."/>
            <person name="Platts A.E."/>
            <person name="Escobar J.S."/>
            <person name="Newman L.K."/>
            <person name="Wang W."/>
            <person name="Mandakova T."/>
            <person name="Vello E."/>
            <person name="Smith L.M."/>
            <person name="Henz S.R."/>
            <person name="Steffen J."/>
            <person name="Takuno S."/>
            <person name="Brandvain Y."/>
            <person name="Coop G."/>
            <person name="Andolfatto P."/>
            <person name="Hu T.T."/>
            <person name="Blanchette M."/>
            <person name="Clark R.M."/>
            <person name="Quesneville H."/>
            <person name="Nordborg M."/>
            <person name="Gaut B.S."/>
            <person name="Lysak M.A."/>
            <person name="Jenkins J."/>
            <person name="Grimwood J."/>
            <person name="Chapman J."/>
            <person name="Prochnik S."/>
            <person name="Shu S."/>
            <person name="Rokhsar D."/>
            <person name="Schmutz J."/>
            <person name="Weigel D."/>
            <person name="Wright S.I."/>
        </authorList>
    </citation>
    <scope>NUCLEOTIDE SEQUENCE [LARGE SCALE GENOMIC DNA]</scope>
    <source>
        <strain evidence="3">cv. Monte Gargano</strain>
    </source>
</reference>
<dbReference type="Proteomes" id="UP000029121">
    <property type="component" value="Unassembled WGS sequence"/>
</dbReference>
<dbReference type="STRING" id="81985.R0HFC3"/>
<dbReference type="InterPro" id="IPR002156">
    <property type="entry name" value="RNaseH_domain"/>
</dbReference>